<keyword evidence="3" id="KW-1133">Transmembrane helix</keyword>
<reference evidence="5 6" key="1">
    <citation type="submission" date="2016-10" db="EMBL/GenBank/DDBJ databases">
        <authorList>
            <person name="de Groot N.N."/>
        </authorList>
    </citation>
    <scope>NUCLEOTIDE SEQUENCE [LARGE SCALE GENOMIC DNA]</scope>
    <source>
        <strain evidence="5 6">EP1-55-1</strain>
    </source>
</reference>
<evidence type="ECO:0000313" key="6">
    <source>
        <dbReference type="Proteomes" id="UP000199227"/>
    </source>
</evidence>
<dbReference type="EC" id="2.7.7.65" evidence="1"/>
<dbReference type="Gene3D" id="3.30.450.20">
    <property type="entry name" value="PAS domain"/>
    <property type="match status" value="1"/>
</dbReference>
<evidence type="ECO:0000256" key="2">
    <source>
        <dbReference type="ARBA" id="ARBA00034247"/>
    </source>
</evidence>
<feature type="domain" description="GGDEF" evidence="4">
    <location>
        <begin position="478"/>
        <end position="606"/>
    </location>
</feature>
<dbReference type="CDD" id="cd01949">
    <property type="entry name" value="GGDEF"/>
    <property type="match status" value="1"/>
</dbReference>
<dbReference type="InterPro" id="IPR029151">
    <property type="entry name" value="Sensor-like_sf"/>
</dbReference>
<feature type="transmembrane region" description="Helical" evidence="3">
    <location>
        <begin position="6"/>
        <end position="28"/>
    </location>
</feature>
<dbReference type="InterPro" id="IPR029787">
    <property type="entry name" value="Nucleotide_cyclase"/>
</dbReference>
<dbReference type="EMBL" id="FOXB01000025">
    <property type="protein sequence ID" value="SFP53967.1"/>
    <property type="molecule type" value="Genomic_DNA"/>
</dbReference>
<protein>
    <recommendedName>
        <fullName evidence="1">diguanylate cyclase</fullName>
        <ecNumber evidence="1">2.7.7.65</ecNumber>
    </recommendedName>
</protein>
<dbReference type="SUPFAM" id="SSF103190">
    <property type="entry name" value="Sensory domain-like"/>
    <property type="match status" value="1"/>
</dbReference>
<feature type="transmembrane region" description="Helical" evidence="3">
    <location>
        <begin position="286"/>
        <end position="310"/>
    </location>
</feature>
<accession>A0A1I5R6J1</accession>
<keyword evidence="6" id="KW-1185">Reference proteome</keyword>
<comment type="catalytic activity">
    <reaction evidence="2">
        <text>2 GTP = 3',3'-c-di-GMP + 2 diphosphate</text>
        <dbReference type="Rhea" id="RHEA:24898"/>
        <dbReference type="ChEBI" id="CHEBI:33019"/>
        <dbReference type="ChEBI" id="CHEBI:37565"/>
        <dbReference type="ChEBI" id="CHEBI:58805"/>
        <dbReference type="EC" id="2.7.7.65"/>
    </reaction>
</comment>
<dbReference type="STRING" id="223786.SAMN05216234_1252"/>
<proteinExistence type="predicted"/>
<evidence type="ECO:0000259" key="4">
    <source>
        <dbReference type="PROSITE" id="PS50887"/>
    </source>
</evidence>
<dbReference type="InterPro" id="IPR000160">
    <property type="entry name" value="GGDEF_dom"/>
</dbReference>
<dbReference type="GO" id="GO:0052621">
    <property type="term" value="F:diguanylate cyclase activity"/>
    <property type="evidence" value="ECO:0007669"/>
    <property type="project" value="UniProtKB-EC"/>
</dbReference>
<evidence type="ECO:0000256" key="3">
    <source>
        <dbReference type="SAM" id="Phobius"/>
    </source>
</evidence>
<organism evidence="5 6">
    <name type="scientific">Hydrogenimonas thermophila</name>
    <dbReference type="NCBI Taxonomy" id="223786"/>
    <lineage>
        <taxon>Bacteria</taxon>
        <taxon>Pseudomonadati</taxon>
        <taxon>Campylobacterota</taxon>
        <taxon>Epsilonproteobacteria</taxon>
        <taxon>Campylobacterales</taxon>
        <taxon>Hydrogenimonadaceae</taxon>
        <taxon>Hydrogenimonas</taxon>
    </lineage>
</organism>
<dbReference type="RefSeq" id="WP_092912827.1">
    <property type="nucleotide sequence ID" value="NZ_CP136592.1"/>
</dbReference>
<dbReference type="Gene3D" id="3.30.70.270">
    <property type="match status" value="1"/>
</dbReference>
<sequence length="606" mass="71343">MKKLHWFILIGSIVAILTSIGYVLFNYLNKEVSVREEKFYSNEAETIRNSVIAMIEEKEKSTLAIAVTMQNNYVLIDSFKSGIVPEERFKYIIKMLNEKTLYKNVWFQLIDKNGKSLYRSWTSNNYHITNREDIKLLLKKPEVQSGINVSAFTIYFKALVPIYDKDRQFLGIFEVITHFNSIARQFHKKGTHSIILADKRFKNILKYPYTNKFIDDYYVANFNADSYWIDYIKRNGVENYINITSYRIETDQMILTVPIKNSNETIGYYILIKPISNIKDASLSFFIFKFITLAGSLSAILMIIIIVLLWRRSEQRKYYYKHIIDASSNIILVLNKNNNLIDINRKFFDYFSDYKSLEEFKAEYKCIGDFFVKEDGLLQKFMDGKHWLEFLIEHPTKEYKAKIVYKDKEWYFKVHANSIFKSKNTHYVVILNDVTTLEKQRKKLEKASLTDPLTGIGNRRYFNIKLDNEIIRSKRYSVPLSIIMFDIDHFKKVNDEFGHDVGDSVLKELARIIKKNLRQIDIFCRVGGEEFMIILPETEEKNAYQISEKLRKIVESHSKESIPKVTISLGIAQFFKNDDKDNLLKRVDNALYKAKENGRNQSCIAK</sequence>
<dbReference type="PANTHER" id="PTHR45138:SF9">
    <property type="entry name" value="DIGUANYLATE CYCLASE DGCM-RELATED"/>
    <property type="match status" value="1"/>
</dbReference>
<dbReference type="OrthoDB" id="9772835at2"/>
<keyword evidence="3" id="KW-0472">Membrane</keyword>
<dbReference type="Proteomes" id="UP000199227">
    <property type="component" value="Unassembled WGS sequence"/>
</dbReference>
<dbReference type="SUPFAM" id="SSF55073">
    <property type="entry name" value="Nucleotide cyclase"/>
    <property type="match status" value="1"/>
</dbReference>
<dbReference type="SMART" id="SM00267">
    <property type="entry name" value="GGDEF"/>
    <property type="match status" value="1"/>
</dbReference>
<dbReference type="PANTHER" id="PTHR45138">
    <property type="entry name" value="REGULATORY COMPONENTS OF SENSORY TRANSDUCTION SYSTEM"/>
    <property type="match status" value="1"/>
</dbReference>
<dbReference type="InterPro" id="IPR050469">
    <property type="entry name" value="Diguanylate_Cyclase"/>
</dbReference>
<keyword evidence="3" id="KW-0812">Transmembrane</keyword>
<evidence type="ECO:0000256" key="1">
    <source>
        <dbReference type="ARBA" id="ARBA00012528"/>
    </source>
</evidence>
<dbReference type="InterPro" id="IPR043128">
    <property type="entry name" value="Rev_trsase/Diguanyl_cyclase"/>
</dbReference>
<dbReference type="Pfam" id="PF00990">
    <property type="entry name" value="GGDEF"/>
    <property type="match status" value="1"/>
</dbReference>
<dbReference type="AlphaFoldDB" id="A0A1I5R6J1"/>
<evidence type="ECO:0000313" key="5">
    <source>
        <dbReference type="EMBL" id="SFP53967.1"/>
    </source>
</evidence>
<name>A0A1I5R6J1_9BACT</name>
<dbReference type="FunFam" id="3.30.70.270:FF:000001">
    <property type="entry name" value="Diguanylate cyclase domain protein"/>
    <property type="match status" value="1"/>
</dbReference>
<gene>
    <name evidence="5" type="ORF">SAMN05216234_1252</name>
</gene>
<dbReference type="PROSITE" id="PS50887">
    <property type="entry name" value="GGDEF"/>
    <property type="match status" value="1"/>
</dbReference>
<dbReference type="NCBIfam" id="TIGR00254">
    <property type="entry name" value="GGDEF"/>
    <property type="match status" value="1"/>
</dbReference>